<dbReference type="GO" id="GO:0016020">
    <property type="term" value="C:membrane"/>
    <property type="evidence" value="ECO:0007669"/>
    <property type="project" value="UniProtKB-ARBA"/>
</dbReference>
<name>A0A830HR89_9CHLO</name>
<reference evidence="7" key="1">
    <citation type="submission" date="2020-10" db="EMBL/GenBank/DDBJ databases">
        <title>Unveiling of a novel bifunctional photoreceptor, Dualchrome1, isolated from a cosmopolitan green alga.</title>
        <authorList>
            <person name="Suzuki S."/>
            <person name="Kawachi M."/>
        </authorList>
    </citation>
    <scope>NUCLEOTIDE SEQUENCE</scope>
    <source>
        <strain evidence="7">NIES 2893</strain>
    </source>
</reference>
<comment type="caution">
    <text evidence="7">The sequence shown here is derived from an EMBL/GenBank/DDBJ whole genome shotgun (WGS) entry which is preliminary data.</text>
</comment>
<evidence type="ECO:0000256" key="3">
    <source>
        <dbReference type="ARBA" id="ARBA00023329"/>
    </source>
</evidence>
<dbReference type="AlphaFoldDB" id="A0A830HR89"/>
<evidence type="ECO:0000256" key="1">
    <source>
        <dbReference type="ARBA" id="ARBA00004218"/>
    </source>
</evidence>
<evidence type="ECO:0000256" key="5">
    <source>
        <dbReference type="ARBA" id="ARBA00045851"/>
    </source>
</evidence>
<dbReference type="OrthoDB" id="270720at2759"/>
<comment type="function">
    <text evidence="5">Assembles a suppression complex (suppresome) by tethering SIRT1 and MDM2 to regulate composite modifications of p53/TP53. Confers both deacetylation-mediated functional inactivation, by SIRT1, and ubiquitination-dependent degradation, by MDM2, of p53/TP53, promoting a proliferative and cell survival behaviors. May play a role in the regulation of spermatogenesis.</text>
</comment>
<feature type="compositionally biased region" description="Polar residues" evidence="6">
    <location>
        <begin position="1"/>
        <end position="11"/>
    </location>
</feature>
<dbReference type="InterPro" id="IPR052472">
    <property type="entry name" value="MORN3"/>
</dbReference>
<evidence type="ECO:0000256" key="6">
    <source>
        <dbReference type="SAM" id="MobiDB-lite"/>
    </source>
</evidence>
<dbReference type="SMART" id="SM00698">
    <property type="entry name" value="MORN"/>
    <property type="match status" value="7"/>
</dbReference>
<keyword evidence="8" id="KW-1185">Reference proteome</keyword>
<keyword evidence="3" id="KW-0968">Cytoplasmic vesicle</keyword>
<dbReference type="PANTHER" id="PTHR46511:SF1">
    <property type="entry name" value="MORN REPEAT-CONTAINING PROTEIN 3"/>
    <property type="match status" value="1"/>
</dbReference>
<dbReference type="EMBL" id="BNJQ01000025">
    <property type="protein sequence ID" value="GHP09458.1"/>
    <property type="molecule type" value="Genomic_DNA"/>
</dbReference>
<dbReference type="GO" id="GO:0001669">
    <property type="term" value="C:acrosomal vesicle"/>
    <property type="evidence" value="ECO:0007669"/>
    <property type="project" value="UniProtKB-SubCell"/>
</dbReference>
<dbReference type="Proteomes" id="UP000660262">
    <property type="component" value="Unassembled WGS sequence"/>
</dbReference>
<proteinExistence type="predicted"/>
<dbReference type="InterPro" id="IPR003409">
    <property type="entry name" value="MORN"/>
</dbReference>
<evidence type="ECO:0000313" key="7">
    <source>
        <dbReference type="EMBL" id="GHP09458.1"/>
    </source>
</evidence>
<organism evidence="7 8">
    <name type="scientific">Pycnococcus provasolii</name>
    <dbReference type="NCBI Taxonomy" id="41880"/>
    <lineage>
        <taxon>Eukaryota</taxon>
        <taxon>Viridiplantae</taxon>
        <taxon>Chlorophyta</taxon>
        <taxon>Pseudoscourfieldiophyceae</taxon>
        <taxon>Pseudoscourfieldiales</taxon>
        <taxon>Pycnococcaceae</taxon>
        <taxon>Pycnococcus</taxon>
    </lineage>
</organism>
<evidence type="ECO:0000256" key="2">
    <source>
        <dbReference type="ARBA" id="ARBA00022737"/>
    </source>
</evidence>
<dbReference type="Gene3D" id="2.20.110.10">
    <property type="entry name" value="Histone H3 K4-specific methyltransferase SET7/9 N-terminal domain"/>
    <property type="match status" value="3"/>
</dbReference>
<accession>A0A830HR89</accession>
<feature type="region of interest" description="Disordered" evidence="6">
    <location>
        <begin position="1"/>
        <end position="50"/>
    </location>
</feature>
<gene>
    <name evidence="7" type="ORF">PPROV_000819300</name>
</gene>
<evidence type="ECO:0000313" key="8">
    <source>
        <dbReference type="Proteomes" id="UP000660262"/>
    </source>
</evidence>
<dbReference type="SUPFAM" id="SSF82185">
    <property type="entry name" value="Histone H3 K4-specific methyltransferase SET7/9 N-terminal domain"/>
    <property type="match status" value="2"/>
</dbReference>
<keyword evidence="2" id="KW-0677">Repeat</keyword>
<dbReference type="Pfam" id="PF02493">
    <property type="entry name" value="MORN"/>
    <property type="match status" value="6"/>
</dbReference>
<comment type="subcellular location">
    <subcellularLocation>
        <location evidence="1">Cytoplasmic vesicle</location>
        <location evidence="1">Secretory vesicle</location>
        <location evidence="1">Acrosome</location>
    </subcellularLocation>
</comment>
<sequence>MPVAMSTSNPSHGLAGPPEDAPAGFSRTQGPASALLTRGRRDPFSSSVSLNDAASAPHKLWKASDVLADKEGERATVFYTTGHQYNGSWHKNHKHGLGTHTYPNGDRYEGEWADGLRHGSGTYWKREDSKYRVRYTGEWENDVYSGRGVYYNAKGERYEGQWLNGKRNGKGRQTYGGRFDGLNADVYEGDWVDNQRSGVGTLFYANGDMYEGNWLANEKHGTGSFYYVATHKRYDGVWKEGTPTAGTYTSADPGWRPSAEAPHIPVIELVEPELVANAAKAEARMELGNVKRR</sequence>
<protein>
    <recommendedName>
        <fullName evidence="4">MORN repeat-containing protein 3</fullName>
    </recommendedName>
</protein>
<dbReference type="PANTHER" id="PTHR46511">
    <property type="entry name" value="MORN REPEAT-CONTAINING PROTEIN 3"/>
    <property type="match status" value="1"/>
</dbReference>
<evidence type="ECO:0000256" key="4">
    <source>
        <dbReference type="ARBA" id="ARBA00039854"/>
    </source>
</evidence>